<protein>
    <submittedName>
        <fullName evidence="4">Catechol 2,3-dioxygenase-like lactoylglutathione lyase family enzyme</fullName>
    </submittedName>
</protein>
<keyword evidence="4" id="KW-0456">Lyase</keyword>
<dbReference type="InterPro" id="IPR037523">
    <property type="entry name" value="VOC_core"/>
</dbReference>
<dbReference type="GO" id="GO:0046872">
    <property type="term" value="F:metal ion binding"/>
    <property type="evidence" value="ECO:0007669"/>
    <property type="project" value="UniProtKB-KW"/>
</dbReference>
<evidence type="ECO:0000256" key="2">
    <source>
        <dbReference type="SAM" id="Coils"/>
    </source>
</evidence>
<dbReference type="PROSITE" id="PS51819">
    <property type="entry name" value="VOC"/>
    <property type="match status" value="1"/>
</dbReference>
<dbReference type="RefSeq" id="WP_077854462.1">
    <property type="nucleotide sequence ID" value="NZ_JABTDW010000001.1"/>
</dbReference>
<feature type="domain" description="VOC" evidence="3">
    <location>
        <begin position="4"/>
        <end position="122"/>
    </location>
</feature>
<dbReference type="InterPro" id="IPR051332">
    <property type="entry name" value="Fosfomycin_Res_Enzymes"/>
</dbReference>
<dbReference type="GO" id="GO:0016829">
    <property type="term" value="F:lyase activity"/>
    <property type="evidence" value="ECO:0007669"/>
    <property type="project" value="UniProtKB-KW"/>
</dbReference>
<accession>A0AAE5EY13</accession>
<evidence type="ECO:0000259" key="3">
    <source>
        <dbReference type="PROSITE" id="PS51819"/>
    </source>
</evidence>
<comment type="caution">
    <text evidence="4">The sequence shown here is derived from an EMBL/GenBank/DDBJ whole genome shotgun (WGS) entry which is preliminary data.</text>
</comment>
<dbReference type="AlphaFoldDB" id="A0AAE5EY13"/>
<dbReference type="PANTHER" id="PTHR36113">
    <property type="entry name" value="LYASE, PUTATIVE-RELATED-RELATED"/>
    <property type="match status" value="1"/>
</dbReference>
<dbReference type="SUPFAM" id="SSF54593">
    <property type="entry name" value="Glyoxalase/Bleomycin resistance protein/Dihydroxybiphenyl dioxygenase"/>
    <property type="match status" value="1"/>
</dbReference>
<evidence type="ECO:0000256" key="1">
    <source>
        <dbReference type="ARBA" id="ARBA00022723"/>
    </source>
</evidence>
<dbReference type="PANTHER" id="PTHR36113:SF6">
    <property type="entry name" value="FOSFOMYCIN RESISTANCE PROTEIN FOSX"/>
    <property type="match status" value="1"/>
</dbReference>
<organism evidence="4 5">
    <name type="scientific">Clostridium beijerinckii</name>
    <name type="common">Clostridium MP</name>
    <dbReference type="NCBI Taxonomy" id="1520"/>
    <lineage>
        <taxon>Bacteria</taxon>
        <taxon>Bacillati</taxon>
        <taxon>Bacillota</taxon>
        <taxon>Clostridia</taxon>
        <taxon>Eubacteriales</taxon>
        <taxon>Clostridiaceae</taxon>
        <taxon>Clostridium</taxon>
    </lineage>
</organism>
<dbReference type="EMBL" id="JABTDW010000001">
    <property type="protein sequence ID" value="NSB16779.1"/>
    <property type="molecule type" value="Genomic_DNA"/>
</dbReference>
<dbReference type="Gene3D" id="3.10.180.10">
    <property type="entry name" value="2,3-Dihydroxybiphenyl 1,2-Dioxygenase, domain 1"/>
    <property type="match status" value="1"/>
</dbReference>
<dbReference type="Pfam" id="PF00903">
    <property type="entry name" value="Glyoxalase"/>
    <property type="match status" value="1"/>
</dbReference>
<keyword evidence="2" id="KW-0175">Coiled coil</keyword>
<dbReference type="InterPro" id="IPR029068">
    <property type="entry name" value="Glyas_Bleomycin-R_OHBP_Dase"/>
</dbReference>
<dbReference type="InterPro" id="IPR004360">
    <property type="entry name" value="Glyas_Fos-R_dOase_dom"/>
</dbReference>
<sequence length="133" mass="16031">MIEGLSHITFTVRNTDKTAELFKRMFNAKEVYYNGEKKHSLFEERFFIIGGQCMTIIQDRNTINRTYHHIAFKISNSDVESYLEKIEDLNLELKQYIERIVDKKHSIYFYDYDNNLFELHTETLEEKLASYRV</sequence>
<dbReference type="Proteomes" id="UP000822184">
    <property type="component" value="Unassembled WGS sequence"/>
</dbReference>
<feature type="coiled-coil region" evidence="2">
    <location>
        <begin position="79"/>
        <end position="106"/>
    </location>
</feature>
<reference evidence="4" key="1">
    <citation type="submission" date="2020-06" db="EMBL/GenBank/DDBJ databases">
        <title>Genomic insights into acetone-butanol-ethanol (ABE) fermentation by sequencing solventogenic clostridia strains.</title>
        <authorList>
            <person name="Brown S."/>
        </authorList>
    </citation>
    <scope>NUCLEOTIDE SEQUENCE</scope>
    <source>
        <strain evidence="4">DJ123</strain>
    </source>
</reference>
<keyword evidence="1" id="KW-0479">Metal-binding</keyword>
<evidence type="ECO:0000313" key="4">
    <source>
        <dbReference type="EMBL" id="NSB16779.1"/>
    </source>
</evidence>
<evidence type="ECO:0000313" key="5">
    <source>
        <dbReference type="Proteomes" id="UP000822184"/>
    </source>
</evidence>
<name>A0AAE5EY13_CLOBE</name>
<proteinExistence type="predicted"/>
<gene>
    <name evidence="4" type="ORF">BCD95_005038</name>
</gene>